<dbReference type="EMBL" id="JACSQM010000005">
    <property type="protein sequence ID" value="MBD7964858.1"/>
    <property type="molecule type" value="Genomic_DNA"/>
</dbReference>
<organism evidence="1 2">
    <name type="scientific">Fictibacillus norfolkensis</name>
    <dbReference type="NCBI Taxonomy" id="2762233"/>
    <lineage>
        <taxon>Bacteria</taxon>
        <taxon>Bacillati</taxon>
        <taxon>Bacillota</taxon>
        <taxon>Bacilli</taxon>
        <taxon>Bacillales</taxon>
        <taxon>Fictibacillaceae</taxon>
        <taxon>Fictibacillus</taxon>
    </lineage>
</organism>
<evidence type="ECO:0000313" key="1">
    <source>
        <dbReference type="EMBL" id="MBD7964858.1"/>
    </source>
</evidence>
<keyword evidence="2" id="KW-1185">Reference proteome</keyword>
<dbReference type="RefSeq" id="WP_191754141.1">
    <property type="nucleotide sequence ID" value="NZ_JACSQM010000005.1"/>
</dbReference>
<protein>
    <submittedName>
        <fullName evidence="1">Uncharacterized protein</fullName>
    </submittedName>
</protein>
<evidence type="ECO:0000313" key="2">
    <source>
        <dbReference type="Proteomes" id="UP000603641"/>
    </source>
</evidence>
<dbReference type="SUPFAM" id="SSF52980">
    <property type="entry name" value="Restriction endonuclease-like"/>
    <property type="match status" value="1"/>
</dbReference>
<proteinExistence type="predicted"/>
<dbReference type="InterPro" id="IPR011335">
    <property type="entry name" value="Restrct_endonuc-II-like"/>
</dbReference>
<reference evidence="1 2" key="1">
    <citation type="submission" date="2020-08" db="EMBL/GenBank/DDBJ databases">
        <title>A Genomic Blueprint of the Chicken Gut Microbiome.</title>
        <authorList>
            <person name="Gilroy R."/>
            <person name="Ravi A."/>
            <person name="Getino M."/>
            <person name="Pursley I."/>
            <person name="Horton D.L."/>
            <person name="Alikhan N.-F."/>
            <person name="Baker D."/>
            <person name="Gharbi K."/>
            <person name="Hall N."/>
            <person name="Watson M."/>
            <person name="Adriaenssens E.M."/>
            <person name="Foster-Nyarko E."/>
            <person name="Jarju S."/>
            <person name="Secka A."/>
            <person name="Antonio M."/>
            <person name="Oren A."/>
            <person name="Chaudhuri R."/>
            <person name="La Ragione R.M."/>
            <person name="Hildebrand F."/>
            <person name="Pallen M.J."/>
        </authorList>
    </citation>
    <scope>NUCLEOTIDE SEQUENCE [LARGE SCALE GENOMIC DNA]</scope>
    <source>
        <strain evidence="1 2">Sa2CUA10</strain>
    </source>
</reference>
<comment type="caution">
    <text evidence="1">The sequence shown here is derived from an EMBL/GenBank/DDBJ whole genome shotgun (WGS) entry which is preliminary data.</text>
</comment>
<dbReference type="Proteomes" id="UP000603641">
    <property type="component" value="Unassembled WGS sequence"/>
</dbReference>
<name>A0ABR8SNB9_9BACL</name>
<accession>A0ABR8SNB9</accession>
<sequence length="316" mass="37350">MYNRTTLKEKVSQTAEWIECPVLNCKHQVPRQKKTFKTTDDYLCPNHNIFLSPTTFEYTDYTMNLISKNPEDIQLLRTILKKKRENRLARNNSEDAVTWNMFRYLETSNQLERYLESIGIHNACNPKIHYWCYDKESQNTYPLLLKARSTFGEKPSSGSEPDLIIETEDAIIVIECKTESSNNTIPSRVAVEKLYTEADNWFFTKVFNAGFYTIAIKEKKYELLRFWLLGLWMAKQKKKAFYLINLVRRIKERNIEREFGKHLTSGMGTFKRTTWEEMYHFIKRSSSPNQNIALHYLENQTIGYTSSGNIKMGYRL</sequence>
<gene>
    <name evidence="1" type="ORF">H9648_12415</name>
</gene>